<gene>
    <name evidence="4" type="ORF">L9S41_03645</name>
</gene>
<sequence length="226" mass="24249">MNELHQVVSIIALTMGVAWASGINLYAAILVLGLLGASGHLVLPPGLEILTHPLVLVVAGFMYLVEFFADKVPGVDTSWDVFHTFIRIPAAAALAAAAVGEMHPAVSLAAALIAGGLATGVHLTKAGTRVLINASPEPFSNWTASVSEDVVVVAGLWTALYHPWIFLFLLVIFVALMLWVLPKIWRGVRTLFEALSRLFRGQSPKPPQWPPDKTIPAPRKSLPPES</sequence>
<keyword evidence="2" id="KW-0812">Transmembrane</keyword>
<dbReference type="InterPro" id="IPR025196">
    <property type="entry name" value="DUF4126"/>
</dbReference>
<dbReference type="Pfam" id="PF13548">
    <property type="entry name" value="DUF4126"/>
    <property type="match status" value="1"/>
</dbReference>
<dbReference type="RefSeq" id="WP_260748855.1">
    <property type="nucleotide sequence ID" value="NZ_CP092109.1"/>
</dbReference>
<keyword evidence="5" id="KW-1185">Reference proteome</keyword>
<evidence type="ECO:0000256" key="1">
    <source>
        <dbReference type="SAM" id="MobiDB-lite"/>
    </source>
</evidence>
<reference evidence="4" key="1">
    <citation type="journal article" date="2022" name="Environ. Microbiol.">
        <title>Geoalkalibacter halelectricus SAP #1 sp. nov. possessing extracellular electron transfer and mineral#reducing capabilities from a haloalkaline environment.</title>
        <authorList>
            <person name="Yadav S."/>
            <person name="Singh R."/>
            <person name="Sundharam S.S."/>
            <person name="Chaudhary S."/>
            <person name="Krishnamurthi S."/>
            <person name="Patil S.A."/>
        </authorList>
    </citation>
    <scope>NUCLEOTIDE SEQUENCE</scope>
    <source>
        <strain evidence="4">SAP-1</strain>
    </source>
</reference>
<feature type="transmembrane region" description="Helical" evidence="2">
    <location>
        <begin position="164"/>
        <end position="181"/>
    </location>
</feature>
<feature type="region of interest" description="Disordered" evidence="1">
    <location>
        <begin position="202"/>
        <end position="226"/>
    </location>
</feature>
<dbReference type="Proteomes" id="UP001060414">
    <property type="component" value="Chromosome"/>
</dbReference>
<feature type="transmembrane region" description="Helical" evidence="2">
    <location>
        <begin position="81"/>
        <end position="99"/>
    </location>
</feature>
<organism evidence="4 5">
    <name type="scientific">Geoalkalibacter halelectricus</name>
    <dbReference type="NCBI Taxonomy" id="2847045"/>
    <lineage>
        <taxon>Bacteria</taxon>
        <taxon>Pseudomonadati</taxon>
        <taxon>Thermodesulfobacteriota</taxon>
        <taxon>Desulfuromonadia</taxon>
        <taxon>Desulfuromonadales</taxon>
        <taxon>Geoalkalibacteraceae</taxon>
        <taxon>Geoalkalibacter</taxon>
    </lineage>
</organism>
<protein>
    <submittedName>
        <fullName evidence="4">DUF4126 domain-containing protein</fullName>
    </submittedName>
</protein>
<evidence type="ECO:0000259" key="3">
    <source>
        <dbReference type="Pfam" id="PF13548"/>
    </source>
</evidence>
<proteinExistence type="predicted"/>
<name>A0ABY5ZNR9_9BACT</name>
<dbReference type="EMBL" id="CP092109">
    <property type="protein sequence ID" value="UWZ80499.1"/>
    <property type="molecule type" value="Genomic_DNA"/>
</dbReference>
<feature type="domain" description="DUF4126" evidence="3">
    <location>
        <begin position="11"/>
        <end position="183"/>
    </location>
</feature>
<evidence type="ECO:0000313" key="5">
    <source>
        <dbReference type="Proteomes" id="UP001060414"/>
    </source>
</evidence>
<feature type="transmembrane region" description="Helical" evidence="2">
    <location>
        <begin position="7"/>
        <end position="37"/>
    </location>
</feature>
<keyword evidence="2" id="KW-1133">Transmembrane helix</keyword>
<evidence type="ECO:0000313" key="4">
    <source>
        <dbReference type="EMBL" id="UWZ80499.1"/>
    </source>
</evidence>
<evidence type="ECO:0000256" key="2">
    <source>
        <dbReference type="SAM" id="Phobius"/>
    </source>
</evidence>
<accession>A0ABY5ZNR9</accession>
<keyword evidence="2" id="KW-0472">Membrane</keyword>
<feature type="transmembrane region" description="Helical" evidence="2">
    <location>
        <begin position="49"/>
        <end position="69"/>
    </location>
</feature>